<feature type="transmembrane region" description="Helical" evidence="1">
    <location>
        <begin position="12"/>
        <end position="34"/>
    </location>
</feature>
<name>G5KF16_9STRE</name>
<reference evidence="2 3" key="1">
    <citation type="journal article" date="2014" name="Int. J. Syst. Evol. Microbiol.">
        <title>Phylogenomics and the dynamic genome evolution of the genus Streptococcus.</title>
        <authorList>
            <consortium name="The Broad Institute Genome Sequencing Platform"/>
            <person name="Richards V.P."/>
            <person name="Palmer S.R."/>
            <person name="Pavinski Bitar P.D."/>
            <person name="Qin X."/>
            <person name="Weinstock G.M."/>
            <person name="Highlander S.K."/>
            <person name="Town C.D."/>
            <person name="Burne R.A."/>
            <person name="Stanhope M.J."/>
        </authorList>
    </citation>
    <scope>NUCLEOTIDE SEQUENCE [LARGE SCALE GENOMIC DNA]</scope>
    <source>
        <strain evidence="2 3">2285-97</strain>
    </source>
</reference>
<proteinExistence type="predicted"/>
<keyword evidence="1" id="KW-1133">Transmembrane helix</keyword>
<evidence type="ECO:0000256" key="1">
    <source>
        <dbReference type="SAM" id="Phobius"/>
    </source>
</evidence>
<comment type="caution">
    <text evidence="2">The sequence shown here is derived from an EMBL/GenBank/DDBJ whole genome shotgun (WGS) entry which is preliminary data.</text>
</comment>
<evidence type="ECO:0000313" key="2">
    <source>
        <dbReference type="EMBL" id="EHJ56243.1"/>
    </source>
</evidence>
<sequence>MSSGWKYVTKQLLLILFIVVMCLIFLAVGLVLGYSVMGDGSHPLAILSPDKWHSIISKFSGK</sequence>
<protein>
    <submittedName>
        <fullName evidence="2">DNA-directed RNA polymerase, beta subunit</fullName>
    </submittedName>
</protein>
<evidence type="ECO:0000313" key="3">
    <source>
        <dbReference type="Proteomes" id="UP000005388"/>
    </source>
</evidence>
<dbReference type="AlphaFoldDB" id="G5KF16"/>
<dbReference type="GO" id="GO:0000428">
    <property type="term" value="C:DNA-directed RNA polymerase complex"/>
    <property type="evidence" value="ECO:0007669"/>
    <property type="project" value="UniProtKB-KW"/>
</dbReference>
<keyword evidence="2" id="KW-0240">DNA-directed RNA polymerase</keyword>
<accession>G5KF16</accession>
<keyword evidence="2" id="KW-0804">Transcription</keyword>
<dbReference type="RefSeq" id="WP_006739007.1">
    <property type="nucleotide sequence ID" value="NZ_AEUZ02000001.1"/>
</dbReference>
<keyword evidence="1" id="KW-0472">Membrane</keyword>
<keyword evidence="3" id="KW-1185">Reference proteome</keyword>
<dbReference type="Pfam" id="PF11772">
    <property type="entry name" value="EpuA"/>
    <property type="match status" value="1"/>
</dbReference>
<dbReference type="InterPro" id="IPR024596">
    <property type="entry name" value="RNApol_su_b/EpuA"/>
</dbReference>
<dbReference type="STRING" id="764291.STRUR_0920"/>
<dbReference type="Proteomes" id="UP000005388">
    <property type="component" value="Unassembled WGS sequence"/>
</dbReference>
<organism evidence="2 3">
    <name type="scientific">Streptococcus urinalis 2285-97</name>
    <dbReference type="NCBI Taxonomy" id="764291"/>
    <lineage>
        <taxon>Bacteria</taxon>
        <taxon>Bacillati</taxon>
        <taxon>Bacillota</taxon>
        <taxon>Bacilli</taxon>
        <taxon>Lactobacillales</taxon>
        <taxon>Streptococcaceae</taxon>
        <taxon>Streptococcus</taxon>
    </lineage>
</organism>
<gene>
    <name evidence="2" type="ORF">STRUR_0920</name>
</gene>
<keyword evidence="1" id="KW-0812">Transmembrane</keyword>
<dbReference type="EMBL" id="AEUZ02000001">
    <property type="protein sequence ID" value="EHJ56243.1"/>
    <property type="molecule type" value="Genomic_DNA"/>
</dbReference>
<dbReference type="eggNOG" id="ENOG5033DQZ">
    <property type="taxonomic scope" value="Bacteria"/>
</dbReference>